<keyword evidence="2" id="KW-1185">Reference proteome</keyword>
<protein>
    <submittedName>
        <fullName evidence="1">Uncharacterized protein</fullName>
    </submittedName>
</protein>
<evidence type="ECO:0000313" key="2">
    <source>
        <dbReference type="Proteomes" id="UP000251889"/>
    </source>
</evidence>
<dbReference type="Proteomes" id="UP000251889">
    <property type="component" value="Unassembled WGS sequence"/>
</dbReference>
<accession>A0A364XZA6</accession>
<sequence>MGFQRSDWTFKKDGTYVDAPVETDGKKNYIIVGEWRMKSPDEIILRQEQMIVKGRMIDIEDEKYNYHILRITTLSNTRLEGSLRHNADFEHALFAESMTFLAEK</sequence>
<name>A0A364XZA6_9BACT</name>
<evidence type="ECO:0000313" key="1">
    <source>
        <dbReference type="EMBL" id="RAV98936.1"/>
    </source>
</evidence>
<gene>
    <name evidence="1" type="ORF">DQQ10_21805</name>
</gene>
<dbReference type="EMBL" id="QMFY01000014">
    <property type="protein sequence ID" value="RAV98936.1"/>
    <property type="molecule type" value="Genomic_DNA"/>
</dbReference>
<reference evidence="1 2" key="1">
    <citation type="submission" date="2018-06" db="EMBL/GenBank/DDBJ databases">
        <title>Chryseolinea flavus sp. nov., a member of the phylum Bacteroidetes isolated from soil.</title>
        <authorList>
            <person name="Li Y."/>
            <person name="Wang J."/>
        </authorList>
    </citation>
    <scope>NUCLEOTIDE SEQUENCE [LARGE SCALE GENOMIC DNA]</scope>
    <source>
        <strain evidence="1 2">SDU1-6</strain>
    </source>
</reference>
<comment type="caution">
    <text evidence="1">The sequence shown here is derived from an EMBL/GenBank/DDBJ whole genome shotgun (WGS) entry which is preliminary data.</text>
</comment>
<organism evidence="1 2">
    <name type="scientific">Pseudochryseolinea flava</name>
    <dbReference type="NCBI Taxonomy" id="2059302"/>
    <lineage>
        <taxon>Bacteria</taxon>
        <taxon>Pseudomonadati</taxon>
        <taxon>Bacteroidota</taxon>
        <taxon>Cytophagia</taxon>
        <taxon>Cytophagales</taxon>
        <taxon>Fulvivirgaceae</taxon>
        <taxon>Pseudochryseolinea</taxon>
    </lineage>
</organism>
<dbReference type="AlphaFoldDB" id="A0A364XZA6"/>
<proteinExistence type="predicted"/>